<accession>A0A517WZ70</accession>
<reference evidence="7 8" key="1">
    <citation type="submission" date="2019-03" db="EMBL/GenBank/DDBJ databases">
        <title>Deep-cultivation of Planctomycetes and their phenomic and genomic characterization uncovers novel biology.</title>
        <authorList>
            <person name="Wiegand S."/>
            <person name="Jogler M."/>
            <person name="Boedeker C."/>
            <person name="Pinto D."/>
            <person name="Vollmers J."/>
            <person name="Rivas-Marin E."/>
            <person name="Kohn T."/>
            <person name="Peeters S.H."/>
            <person name="Heuer A."/>
            <person name="Rast P."/>
            <person name="Oberbeckmann S."/>
            <person name="Bunk B."/>
            <person name="Jeske O."/>
            <person name="Meyerdierks A."/>
            <person name="Storesund J.E."/>
            <person name="Kallscheuer N."/>
            <person name="Luecker S."/>
            <person name="Lage O.M."/>
            <person name="Pohl T."/>
            <person name="Merkel B.J."/>
            <person name="Hornburger P."/>
            <person name="Mueller R.-W."/>
            <person name="Bruemmer F."/>
            <person name="Labrenz M."/>
            <person name="Spormann A.M."/>
            <person name="Op den Camp H."/>
            <person name="Overmann J."/>
            <person name="Amann R."/>
            <person name="Jetten M.S.M."/>
            <person name="Mascher T."/>
            <person name="Medema M.H."/>
            <person name="Devos D.P."/>
            <person name="Kaster A.-K."/>
            <person name="Ovreas L."/>
            <person name="Rohde M."/>
            <person name="Galperin M.Y."/>
            <person name="Jogler C."/>
        </authorList>
    </citation>
    <scope>NUCLEOTIDE SEQUENCE [LARGE SCALE GENOMIC DNA]</scope>
    <source>
        <strain evidence="7 8">V202</strain>
    </source>
</reference>
<evidence type="ECO:0000256" key="4">
    <source>
        <dbReference type="ARBA" id="ARBA00023136"/>
    </source>
</evidence>
<keyword evidence="2 6" id="KW-0812">Transmembrane</keyword>
<feature type="transmembrane region" description="Helical" evidence="6">
    <location>
        <begin position="153"/>
        <end position="175"/>
    </location>
</feature>
<feature type="coiled-coil region" evidence="5">
    <location>
        <begin position="253"/>
        <end position="280"/>
    </location>
</feature>
<dbReference type="InterPro" id="IPR027359">
    <property type="entry name" value="Volt_channel_dom_sf"/>
</dbReference>
<keyword evidence="4 6" id="KW-0472">Membrane</keyword>
<evidence type="ECO:0000256" key="2">
    <source>
        <dbReference type="ARBA" id="ARBA00022692"/>
    </source>
</evidence>
<evidence type="ECO:0000313" key="8">
    <source>
        <dbReference type="Proteomes" id="UP000318384"/>
    </source>
</evidence>
<evidence type="ECO:0000256" key="5">
    <source>
        <dbReference type="SAM" id="Coils"/>
    </source>
</evidence>
<evidence type="ECO:0000256" key="6">
    <source>
        <dbReference type="SAM" id="Phobius"/>
    </source>
</evidence>
<gene>
    <name evidence="7" type="ORF">V202x_39600</name>
</gene>
<dbReference type="Gene3D" id="1.20.120.350">
    <property type="entry name" value="Voltage-gated potassium channels. Chain C"/>
    <property type="match status" value="1"/>
</dbReference>
<dbReference type="Proteomes" id="UP000318384">
    <property type="component" value="Chromosome"/>
</dbReference>
<dbReference type="RefSeq" id="WP_145178291.1">
    <property type="nucleotide sequence ID" value="NZ_CP037422.1"/>
</dbReference>
<evidence type="ECO:0008006" key="9">
    <source>
        <dbReference type="Google" id="ProtNLM"/>
    </source>
</evidence>
<proteinExistence type="predicted"/>
<protein>
    <recommendedName>
        <fullName evidence="9">Potassium channel protein</fullName>
    </recommendedName>
</protein>
<feature type="transmembrane region" description="Helical" evidence="6">
    <location>
        <begin position="12"/>
        <end position="34"/>
    </location>
</feature>
<evidence type="ECO:0000256" key="3">
    <source>
        <dbReference type="ARBA" id="ARBA00022989"/>
    </source>
</evidence>
<feature type="transmembrane region" description="Helical" evidence="6">
    <location>
        <begin position="121"/>
        <end position="141"/>
    </location>
</feature>
<evidence type="ECO:0000313" key="7">
    <source>
        <dbReference type="EMBL" id="QDU10548.1"/>
    </source>
</evidence>
<dbReference type="GO" id="GO:0016020">
    <property type="term" value="C:membrane"/>
    <property type="evidence" value="ECO:0007669"/>
    <property type="project" value="UniProtKB-SubCell"/>
</dbReference>
<feature type="transmembrane region" description="Helical" evidence="6">
    <location>
        <begin position="187"/>
        <end position="207"/>
    </location>
</feature>
<dbReference type="SUPFAM" id="SSF81324">
    <property type="entry name" value="Voltage-gated potassium channels"/>
    <property type="match status" value="1"/>
</dbReference>
<comment type="subcellular location">
    <subcellularLocation>
        <location evidence="1">Membrane</location>
        <topology evidence="1">Multi-pass membrane protein</topology>
    </subcellularLocation>
</comment>
<evidence type="ECO:0000256" key="1">
    <source>
        <dbReference type="ARBA" id="ARBA00004141"/>
    </source>
</evidence>
<keyword evidence="3 6" id="KW-1133">Transmembrane helix</keyword>
<dbReference type="OrthoDB" id="210533at2"/>
<sequence>MNQYIKKVDQLAAAPMFFGTVLFLVFFAGTLHLFNVESPGIALDICNWCLFLIYPLFIIEAVIHIALGSPRWKFNLLYCLIPPLRICARDQMTGRAIWFPILAWQEVTPEFRERIRKSFSVPLLLIALLVLPLFAVELYWQKQIESSAMLADLTAIATGFIWFAFTLEFIVMISIEEKRLEYCRKHWIDLAVICLPMIAFMRALRITGLLRLQQLTKSARVFRLKSLIMKLYRAMLVLEVVNRLIHRNPEKSIARLEVLLAEKEKEVEEIKKGISALSERIAMNTLPHSEISEQQGTQRENRRAA</sequence>
<feature type="transmembrane region" description="Helical" evidence="6">
    <location>
        <begin position="40"/>
        <end position="67"/>
    </location>
</feature>
<keyword evidence="8" id="KW-1185">Reference proteome</keyword>
<name>A0A517WZ70_9PLAN</name>
<dbReference type="EMBL" id="CP037422">
    <property type="protein sequence ID" value="QDU10548.1"/>
    <property type="molecule type" value="Genomic_DNA"/>
</dbReference>
<organism evidence="7 8">
    <name type="scientific">Gimesia aquarii</name>
    <dbReference type="NCBI Taxonomy" id="2527964"/>
    <lineage>
        <taxon>Bacteria</taxon>
        <taxon>Pseudomonadati</taxon>
        <taxon>Planctomycetota</taxon>
        <taxon>Planctomycetia</taxon>
        <taxon>Planctomycetales</taxon>
        <taxon>Planctomycetaceae</taxon>
        <taxon>Gimesia</taxon>
    </lineage>
</organism>
<keyword evidence="5" id="KW-0175">Coiled coil</keyword>
<dbReference type="AlphaFoldDB" id="A0A517WZ70"/>